<evidence type="ECO:0000256" key="8">
    <source>
        <dbReference type="SAM" id="Phobius"/>
    </source>
</evidence>
<feature type="transmembrane region" description="Helical" evidence="8">
    <location>
        <begin position="20"/>
        <end position="38"/>
    </location>
</feature>
<gene>
    <name evidence="10" type="primary">zgc:101783</name>
</gene>
<keyword evidence="8" id="KW-0812">Transmembrane</keyword>
<accession>A0A8C5AW65</accession>
<dbReference type="OrthoDB" id="440755at2759"/>
<keyword evidence="5 7" id="KW-0430">Lectin</keyword>
<organism evidence="10 11">
    <name type="scientific">Gadus morhua</name>
    <name type="common">Atlantic cod</name>
    <dbReference type="NCBI Taxonomy" id="8049"/>
    <lineage>
        <taxon>Eukaryota</taxon>
        <taxon>Metazoa</taxon>
        <taxon>Chordata</taxon>
        <taxon>Craniata</taxon>
        <taxon>Vertebrata</taxon>
        <taxon>Euteleostomi</taxon>
        <taxon>Actinopterygii</taxon>
        <taxon>Neopterygii</taxon>
        <taxon>Teleostei</taxon>
        <taxon>Neoteleostei</taxon>
        <taxon>Acanthomorphata</taxon>
        <taxon>Zeiogadaria</taxon>
        <taxon>Gadariae</taxon>
        <taxon>Gadiformes</taxon>
        <taxon>Gadoidei</taxon>
        <taxon>Gadidae</taxon>
        <taxon>Gadus</taxon>
    </lineage>
</organism>
<comment type="similarity">
    <text evidence="2">Belongs to the FAM3 family.</text>
</comment>
<feature type="domain" description="ILEI/PANDER" evidence="9">
    <location>
        <begin position="113"/>
        <end position="200"/>
    </location>
</feature>
<evidence type="ECO:0000313" key="11">
    <source>
        <dbReference type="Proteomes" id="UP000694546"/>
    </source>
</evidence>
<evidence type="ECO:0000256" key="6">
    <source>
        <dbReference type="ARBA" id="ARBA00023157"/>
    </source>
</evidence>
<dbReference type="PANTHER" id="PTHR14592">
    <property type="entry name" value="UNCHARACTERIZED FAM3"/>
    <property type="match status" value="1"/>
</dbReference>
<dbReference type="OMA" id="CPAHEIS"/>
<evidence type="ECO:0000259" key="9">
    <source>
        <dbReference type="Pfam" id="PF15711"/>
    </source>
</evidence>
<dbReference type="GO" id="GO:0005576">
    <property type="term" value="C:extracellular region"/>
    <property type="evidence" value="ECO:0007669"/>
    <property type="project" value="UniProtKB-SubCell"/>
</dbReference>
<protein>
    <recommendedName>
        <fullName evidence="9">ILEI/PANDER domain-containing protein</fullName>
    </recommendedName>
</protein>
<evidence type="ECO:0000256" key="7">
    <source>
        <dbReference type="PROSITE-ProRule" id="PRU01375"/>
    </source>
</evidence>
<dbReference type="GeneTree" id="ENSGT00950000183004"/>
<keyword evidence="8" id="KW-1133">Transmembrane helix</keyword>
<evidence type="ECO:0000256" key="3">
    <source>
        <dbReference type="ARBA" id="ARBA00022525"/>
    </source>
</evidence>
<evidence type="ECO:0000256" key="2">
    <source>
        <dbReference type="ARBA" id="ARBA00010905"/>
    </source>
</evidence>
<sequence>MPAVKMGGRYLKTSQAMKGILQYAGGLLVFLLVALVILKNTSYSITLDGDYLKPKEVPAAPSQSKVRSCGLKVCPAGTFSFSISSGAANVVAPKICIQNRMVLGSVQNNAGVGLNLVVLNGRTLQVVKLGHYDMYSGDVQPLIEVLQGLEKGNIVLMASFDEPATKLTAEARSLIEGLGSTSIKALGFRDNWVFVGGKGDVAKGTFEKHMKNNQETNKYDGWPEMLQMDGCIPLFHE</sequence>
<reference evidence="10" key="2">
    <citation type="submission" date="2025-09" db="UniProtKB">
        <authorList>
            <consortium name="Ensembl"/>
        </authorList>
    </citation>
    <scope>IDENTIFICATION</scope>
</reference>
<reference evidence="10" key="1">
    <citation type="submission" date="2025-08" db="UniProtKB">
        <authorList>
            <consortium name="Ensembl"/>
        </authorList>
    </citation>
    <scope>IDENTIFICATION</scope>
</reference>
<dbReference type="Ensembl" id="ENSGMOT00000032952.1">
    <property type="protein sequence ID" value="ENSGMOP00000037647.1"/>
    <property type="gene ID" value="ENSGMOG00000031025.1"/>
</dbReference>
<evidence type="ECO:0000256" key="4">
    <source>
        <dbReference type="ARBA" id="ARBA00022729"/>
    </source>
</evidence>
<evidence type="ECO:0000313" key="10">
    <source>
        <dbReference type="Ensembl" id="ENSGMOP00000037647.1"/>
    </source>
</evidence>
<keyword evidence="3" id="KW-0964">Secreted</keyword>
<dbReference type="CDD" id="cd13940">
    <property type="entry name" value="ILEI_FAM3C"/>
    <property type="match status" value="1"/>
</dbReference>
<dbReference type="InterPro" id="IPR039475">
    <property type="entry name" value="ILEI_FAM3C"/>
</dbReference>
<comment type="subcellular location">
    <subcellularLocation>
        <location evidence="1">Secreted</location>
    </subcellularLocation>
</comment>
<keyword evidence="8" id="KW-0472">Membrane</keyword>
<evidence type="ECO:0000256" key="1">
    <source>
        <dbReference type="ARBA" id="ARBA00004613"/>
    </source>
</evidence>
<evidence type="ECO:0000256" key="5">
    <source>
        <dbReference type="ARBA" id="ARBA00022734"/>
    </source>
</evidence>
<keyword evidence="4" id="KW-0732">Signal</keyword>
<dbReference type="PROSITE" id="PS52031">
    <property type="entry name" value="GG_LECTIN"/>
    <property type="match status" value="1"/>
</dbReference>
<keyword evidence="6" id="KW-1015">Disulfide bond</keyword>
<name>A0A8C5AW65_GADMO</name>
<dbReference type="InterPro" id="IPR039477">
    <property type="entry name" value="ILEI/PANDER_dom"/>
</dbReference>
<dbReference type="GO" id="GO:0030246">
    <property type="term" value="F:carbohydrate binding"/>
    <property type="evidence" value="ECO:0007669"/>
    <property type="project" value="UniProtKB-UniRule"/>
</dbReference>
<keyword evidence="11" id="KW-1185">Reference proteome</keyword>
<dbReference type="Proteomes" id="UP000694546">
    <property type="component" value="Chromosome 9"/>
</dbReference>
<dbReference type="InterPro" id="IPR039220">
    <property type="entry name" value="FAM3"/>
</dbReference>
<proteinExistence type="inferred from homology"/>
<dbReference type="Pfam" id="PF15711">
    <property type="entry name" value="ILEI"/>
    <property type="match status" value="1"/>
</dbReference>
<dbReference type="AlphaFoldDB" id="A0A8C5AW65"/>